<gene>
    <name evidence="1" type="ORF">SAMN04488567_3621</name>
</gene>
<protein>
    <submittedName>
        <fullName evidence="1">Uncharacterized protein</fullName>
    </submittedName>
</protein>
<reference evidence="2" key="1">
    <citation type="submission" date="2016-10" db="EMBL/GenBank/DDBJ databases">
        <authorList>
            <person name="Varghese N."/>
            <person name="Submissions S."/>
        </authorList>
    </citation>
    <scope>NUCLEOTIDE SEQUENCE [LARGE SCALE GENOMIC DNA]</scope>
    <source>
        <strain evidence="2">DSM 21424</strain>
    </source>
</reference>
<accession>A0A1G7J2P0</accession>
<dbReference type="EMBL" id="FNAT01000008">
    <property type="protein sequence ID" value="SDF19161.1"/>
    <property type="molecule type" value="Genomic_DNA"/>
</dbReference>
<proteinExistence type="predicted"/>
<name>A0A1G7J2P0_9RHOB</name>
<evidence type="ECO:0000313" key="1">
    <source>
        <dbReference type="EMBL" id="SDF19161.1"/>
    </source>
</evidence>
<organism evidence="1 2">
    <name type="scientific">Limimaricola pyoseonensis</name>
    <dbReference type="NCBI Taxonomy" id="521013"/>
    <lineage>
        <taxon>Bacteria</taxon>
        <taxon>Pseudomonadati</taxon>
        <taxon>Pseudomonadota</taxon>
        <taxon>Alphaproteobacteria</taxon>
        <taxon>Rhodobacterales</taxon>
        <taxon>Paracoccaceae</taxon>
        <taxon>Limimaricola</taxon>
    </lineage>
</organism>
<evidence type="ECO:0000313" key="2">
    <source>
        <dbReference type="Proteomes" id="UP000198922"/>
    </source>
</evidence>
<dbReference type="OrthoDB" id="8237595at2"/>
<dbReference type="Proteomes" id="UP000198922">
    <property type="component" value="Unassembled WGS sequence"/>
</dbReference>
<dbReference type="STRING" id="521013.SAMN04488567_3621"/>
<dbReference type="AlphaFoldDB" id="A0A1G7J2P0"/>
<dbReference type="RefSeq" id="WP_090114315.1">
    <property type="nucleotide sequence ID" value="NZ_FNAT01000008.1"/>
</dbReference>
<keyword evidence="2" id="KW-1185">Reference proteome</keyword>
<sequence length="73" mass="8346">MERAFEHDGQACRIEARLEDEIWHVRAMRGDKVVCTAGRVPRTHRLDAEALGGDDPLRAMLDAYEQRIRSGQL</sequence>